<comment type="similarity">
    <text evidence="2">Belongs to the PPR family. PCMP-E subfamily.</text>
</comment>
<evidence type="ECO:0000313" key="4">
    <source>
        <dbReference type="Proteomes" id="UP000087171"/>
    </source>
</evidence>
<evidence type="ECO:0000256" key="3">
    <source>
        <dbReference type="PROSITE-ProRule" id="PRU00708"/>
    </source>
</evidence>
<dbReference type="FunFam" id="1.25.40.10:FF:000277">
    <property type="entry name" value="Pentatricopeptide repeat-containing protein, mitochondrial"/>
    <property type="match status" value="1"/>
</dbReference>
<dbReference type="RefSeq" id="XP_004491447.1">
    <property type="nucleotide sequence ID" value="XM_004491390.3"/>
</dbReference>
<dbReference type="Proteomes" id="UP000087171">
    <property type="component" value="Chromosome Ca2"/>
</dbReference>
<evidence type="ECO:0000256" key="2">
    <source>
        <dbReference type="ARBA" id="ARBA00061659"/>
    </source>
</evidence>
<dbReference type="InterPro" id="IPR002885">
    <property type="entry name" value="PPR_rpt"/>
</dbReference>
<dbReference type="RefSeq" id="XP_012568671.1">
    <property type="nucleotide sequence ID" value="XM_012713217.2"/>
</dbReference>
<protein>
    <submittedName>
        <fullName evidence="5 6">Pentatricopeptide repeat-containing protein At4g39952, mitochondrial</fullName>
    </submittedName>
</protein>
<dbReference type="STRING" id="3827.A0A1S2XNJ1"/>
<feature type="repeat" description="PPR" evidence="3">
    <location>
        <begin position="381"/>
        <end position="415"/>
    </location>
</feature>
<dbReference type="InterPro" id="IPR046960">
    <property type="entry name" value="PPR_At4g14850-like_plant"/>
</dbReference>
<dbReference type="PROSITE" id="PS51375">
    <property type="entry name" value="PPR"/>
    <property type="match status" value="5"/>
</dbReference>
<dbReference type="Pfam" id="PF13041">
    <property type="entry name" value="PPR_2"/>
    <property type="match status" value="2"/>
</dbReference>
<proteinExistence type="inferred from homology"/>
<dbReference type="PANTHER" id="PTHR47926">
    <property type="entry name" value="PENTATRICOPEPTIDE REPEAT-CONTAINING PROTEIN"/>
    <property type="match status" value="1"/>
</dbReference>
<dbReference type="FunFam" id="1.25.40.10:FF:001227">
    <property type="entry name" value="Pentatricopeptide repeat-containing protein At1g26900, mitochondrial"/>
    <property type="match status" value="1"/>
</dbReference>
<dbReference type="RefSeq" id="XP_012568670.1">
    <property type="nucleotide sequence ID" value="XM_012713216.2"/>
</dbReference>
<dbReference type="SUPFAM" id="SSF48452">
    <property type="entry name" value="TPR-like"/>
    <property type="match status" value="1"/>
</dbReference>
<dbReference type="GeneID" id="101492150"/>
<dbReference type="FunFam" id="1.25.40.10:FF:000883">
    <property type="entry name" value="Pentatricopeptide repeat-containing protein"/>
    <property type="match status" value="1"/>
</dbReference>
<dbReference type="InterPro" id="IPR011990">
    <property type="entry name" value="TPR-like_helical_dom_sf"/>
</dbReference>
<dbReference type="KEGG" id="cam:101492150"/>
<dbReference type="GO" id="GO:0005737">
    <property type="term" value="C:cytoplasm"/>
    <property type="evidence" value="ECO:0007669"/>
    <property type="project" value="UniProtKB-ARBA"/>
</dbReference>
<dbReference type="GO" id="GO:0016556">
    <property type="term" value="P:mRNA modification"/>
    <property type="evidence" value="ECO:0007669"/>
    <property type="project" value="UniProtKB-ARBA"/>
</dbReference>
<feature type="repeat" description="PPR" evidence="3">
    <location>
        <begin position="582"/>
        <end position="616"/>
    </location>
</feature>
<dbReference type="RefSeq" id="XP_004491448.1">
    <property type="nucleotide sequence ID" value="XM_004491391.3"/>
</dbReference>
<feature type="repeat" description="PPR" evidence="3">
    <location>
        <begin position="617"/>
        <end position="651"/>
    </location>
</feature>
<evidence type="ECO:0000313" key="5">
    <source>
        <dbReference type="RefSeq" id="XP_004491447.1"/>
    </source>
</evidence>
<dbReference type="PANTHER" id="PTHR47926:SF397">
    <property type="entry name" value="(WILD MALAYSIAN BANANA) HYPOTHETICAL PROTEIN"/>
    <property type="match status" value="1"/>
</dbReference>
<keyword evidence="1" id="KW-0677">Repeat</keyword>
<dbReference type="NCBIfam" id="TIGR00756">
    <property type="entry name" value="PPR"/>
    <property type="match status" value="4"/>
</dbReference>
<dbReference type="InterPro" id="IPR046848">
    <property type="entry name" value="E_motif"/>
</dbReference>
<dbReference type="PaxDb" id="3827-XP_004491447.1"/>
<dbReference type="Pfam" id="PF01535">
    <property type="entry name" value="PPR"/>
    <property type="match status" value="6"/>
</dbReference>
<evidence type="ECO:0000313" key="6">
    <source>
        <dbReference type="RefSeq" id="XP_004491448.1"/>
    </source>
</evidence>
<keyword evidence="4" id="KW-1185">Reference proteome</keyword>
<dbReference type="Gene3D" id="1.25.40.10">
    <property type="entry name" value="Tetratricopeptide repeat domain"/>
    <property type="match status" value="4"/>
</dbReference>
<feature type="repeat" description="PPR" evidence="3">
    <location>
        <begin position="281"/>
        <end position="315"/>
    </location>
</feature>
<dbReference type="GO" id="GO:0003723">
    <property type="term" value="F:RNA binding"/>
    <property type="evidence" value="ECO:0007669"/>
    <property type="project" value="InterPro"/>
</dbReference>
<evidence type="ECO:0000313" key="9">
    <source>
        <dbReference type="RefSeq" id="XP_027187838.1"/>
    </source>
</evidence>
<dbReference type="eggNOG" id="KOG4197">
    <property type="taxonomic scope" value="Eukaryota"/>
</dbReference>
<evidence type="ECO:0000313" key="8">
    <source>
        <dbReference type="RefSeq" id="XP_012568671.1"/>
    </source>
</evidence>
<reference evidence="4" key="1">
    <citation type="journal article" date="2013" name="Nat. Biotechnol.">
        <title>Draft genome sequence of chickpea (Cicer arietinum) provides a resource for trait improvement.</title>
        <authorList>
            <person name="Varshney R.K."/>
            <person name="Song C."/>
            <person name="Saxena R.K."/>
            <person name="Azam S."/>
            <person name="Yu S."/>
            <person name="Sharpe A.G."/>
            <person name="Cannon S."/>
            <person name="Baek J."/>
            <person name="Rosen B.D."/>
            <person name="Tar'an B."/>
            <person name="Millan T."/>
            <person name="Zhang X."/>
            <person name="Ramsay L.D."/>
            <person name="Iwata A."/>
            <person name="Wang Y."/>
            <person name="Nelson W."/>
            <person name="Farmer A.D."/>
            <person name="Gaur P.M."/>
            <person name="Soderlund C."/>
            <person name="Penmetsa R.V."/>
            <person name="Xu C."/>
            <person name="Bharti A.K."/>
            <person name="He W."/>
            <person name="Winter P."/>
            <person name="Zhao S."/>
            <person name="Hane J.K."/>
            <person name="Carrasquilla-Garcia N."/>
            <person name="Condie J.A."/>
            <person name="Upadhyaya H.D."/>
            <person name="Luo M.C."/>
            <person name="Thudi M."/>
            <person name="Gowda C.L."/>
            <person name="Singh N.P."/>
            <person name="Lichtenzveig J."/>
            <person name="Gali K.K."/>
            <person name="Rubio J."/>
            <person name="Nadarajan N."/>
            <person name="Dolezel J."/>
            <person name="Bansal K.C."/>
            <person name="Xu X."/>
            <person name="Edwards D."/>
            <person name="Zhang G."/>
            <person name="Kahl G."/>
            <person name="Gil J."/>
            <person name="Singh K.B."/>
            <person name="Datta S.K."/>
            <person name="Jackson S.A."/>
            <person name="Wang J."/>
            <person name="Cook D.R."/>
        </authorList>
    </citation>
    <scope>NUCLEOTIDE SEQUENCE [LARGE SCALE GENOMIC DNA]</scope>
    <source>
        <strain evidence="4">cv. CDC Frontier</strain>
    </source>
</reference>
<dbReference type="Pfam" id="PF20431">
    <property type="entry name" value="E_motif"/>
    <property type="match status" value="1"/>
</dbReference>
<sequence>MVMRVVSLLKVDHGELISLSKRITTVESLLQFHAVTVTTGNSTNPFIAAKLISLYDTLNHPSSSSTLFHSLPFKDTFLWNSFLKTLFSRSLFPQLLSFYSLMRSSNLLPNQFTFPIVASSYAHLLLLPSGMNLHALASKLGLFPSSSAVGSSFVSLYSRCGQMNDAVKVFDEIPVRDVVAWTTLVIGYVQNGECEKGLKCLSEMFGIGDDAQKPNSRTLEGGFLACGNLGDLFNGRCLHGLVVKNGIGSSVVIQSSILSMYCKCGVPDEAYRSFYDVMNKDLLSWTSIIGVCARFGMMSDCVRLFWEMQENQVHPDRIVIGCILSGFGNSVDVSGGKAFHGLIIRRHYVPDEMVDNSLLFMYCKFGMLSFAERLFHQCQGSIECWNFMVVGYGRIGKNLKCIELFREMQYLGICSEPVGVVSAIASCGQLQAINSGRSIHCNVIKGFVDETISVTNSLIEMYGKCNKMTVAWRIFNGSEQDVTSWNTLISAHIHVKHHEEAINLFNKMIMEDQNPNTATLVVVLSACSHLASLEKGERVQHYINEKSFKLNLPLGTALIDMYAKCGQLEKSRKVFDSMMEKDVICWNAMISGYGMNGYAESAMEIFDLMEESNVKPNGITFLSLLSACAHAGLVEDGKILFAKMPSFSVTPNLKHYTCMVDLLGRSGNLEEAEELVLSMPISPDGGVWGALLSACKTHNQIEMGIRIGKYAIDSEPENDGYYIMVANMYSSIGRWEEAENVRRTMKDRCLLGKKAGWSVL</sequence>
<gene>
    <name evidence="5 6 7 8 9" type="primary">LOC101492150</name>
</gene>
<dbReference type="OrthoDB" id="1882346at2759"/>
<reference evidence="5 6" key="2">
    <citation type="submission" date="2023-09" db="UniProtKB">
        <authorList>
            <consortium name="RefSeq"/>
        </authorList>
    </citation>
    <scope>IDENTIFICATION</scope>
    <source>
        <tissue evidence="5 6">Etiolated seedlings</tissue>
    </source>
</reference>
<feature type="repeat" description="PPR" evidence="3">
    <location>
        <begin position="481"/>
        <end position="515"/>
    </location>
</feature>
<evidence type="ECO:0000256" key="1">
    <source>
        <dbReference type="ARBA" id="ARBA00022737"/>
    </source>
</evidence>
<name>A0A1S2XNJ1_CICAR</name>
<dbReference type="AlphaFoldDB" id="A0A1S2XNJ1"/>
<evidence type="ECO:0000313" key="7">
    <source>
        <dbReference type="RefSeq" id="XP_012568670.1"/>
    </source>
</evidence>
<dbReference type="RefSeq" id="XP_027187838.1">
    <property type="nucleotide sequence ID" value="XM_027332037.1"/>
</dbReference>
<organism evidence="6">
    <name type="scientific">Cicer arietinum</name>
    <name type="common">Chickpea</name>
    <name type="synonym">Garbanzo</name>
    <dbReference type="NCBI Taxonomy" id="3827"/>
    <lineage>
        <taxon>Eukaryota</taxon>
        <taxon>Viridiplantae</taxon>
        <taxon>Streptophyta</taxon>
        <taxon>Embryophyta</taxon>
        <taxon>Tracheophyta</taxon>
        <taxon>Spermatophyta</taxon>
        <taxon>Magnoliopsida</taxon>
        <taxon>eudicotyledons</taxon>
        <taxon>Gunneridae</taxon>
        <taxon>Pentapetalae</taxon>
        <taxon>rosids</taxon>
        <taxon>fabids</taxon>
        <taxon>Fabales</taxon>
        <taxon>Fabaceae</taxon>
        <taxon>Papilionoideae</taxon>
        <taxon>50 kb inversion clade</taxon>
        <taxon>NPAAA clade</taxon>
        <taxon>Hologalegina</taxon>
        <taxon>IRL clade</taxon>
        <taxon>Cicereae</taxon>
        <taxon>Cicer</taxon>
    </lineage>
</organism>
<accession>A0A1S2XNJ1</accession>